<evidence type="ECO:0000256" key="1">
    <source>
        <dbReference type="ARBA" id="ARBA00022741"/>
    </source>
</evidence>
<keyword evidence="5" id="KW-1185">Reference proteome</keyword>
<evidence type="ECO:0000313" key="5">
    <source>
        <dbReference type="Proteomes" id="UP000736335"/>
    </source>
</evidence>
<keyword evidence="2" id="KW-0067">ATP-binding</keyword>
<dbReference type="Pfam" id="PF08433">
    <property type="entry name" value="KTI12"/>
    <property type="match status" value="1"/>
</dbReference>
<proteinExistence type="inferred from homology"/>
<dbReference type="SUPFAM" id="SSF52540">
    <property type="entry name" value="P-loop containing nucleoside triphosphate hydrolases"/>
    <property type="match status" value="1"/>
</dbReference>
<reference evidence="4" key="1">
    <citation type="journal article" date="2020" name="Nat. Commun.">
        <title>Large-scale genome sequencing of mycorrhizal fungi provides insights into the early evolution of symbiotic traits.</title>
        <authorList>
            <person name="Miyauchi S."/>
            <person name="Kiss E."/>
            <person name="Kuo A."/>
            <person name="Drula E."/>
            <person name="Kohler A."/>
            <person name="Sanchez-Garcia M."/>
            <person name="Morin E."/>
            <person name="Andreopoulos B."/>
            <person name="Barry K.W."/>
            <person name="Bonito G."/>
            <person name="Buee M."/>
            <person name="Carver A."/>
            <person name="Chen C."/>
            <person name="Cichocki N."/>
            <person name="Clum A."/>
            <person name="Culley D."/>
            <person name="Crous P.W."/>
            <person name="Fauchery L."/>
            <person name="Girlanda M."/>
            <person name="Hayes R.D."/>
            <person name="Keri Z."/>
            <person name="LaButti K."/>
            <person name="Lipzen A."/>
            <person name="Lombard V."/>
            <person name="Magnuson J."/>
            <person name="Maillard F."/>
            <person name="Murat C."/>
            <person name="Nolan M."/>
            <person name="Ohm R.A."/>
            <person name="Pangilinan J."/>
            <person name="Pereira M.F."/>
            <person name="Perotto S."/>
            <person name="Peter M."/>
            <person name="Pfister S."/>
            <person name="Riley R."/>
            <person name="Sitrit Y."/>
            <person name="Stielow J.B."/>
            <person name="Szollosi G."/>
            <person name="Zifcakova L."/>
            <person name="Stursova M."/>
            <person name="Spatafora J.W."/>
            <person name="Tedersoo L."/>
            <person name="Vaario L.M."/>
            <person name="Yamada A."/>
            <person name="Yan M."/>
            <person name="Wang P."/>
            <person name="Xu J."/>
            <person name="Bruns T."/>
            <person name="Baldrian P."/>
            <person name="Vilgalys R."/>
            <person name="Dunand C."/>
            <person name="Henrissat B."/>
            <person name="Grigoriev I.V."/>
            <person name="Hibbett D."/>
            <person name="Nagy L.G."/>
            <person name="Martin F.M."/>
        </authorList>
    </citation>
    <scope>NUCLEOTIDE SEQUENCE</scope>
    <source>
        <strain evidence="4">UH-Tt-Lm1</strain>
    </source>
</reference>
<dbReference type="Gene3D" id="3.40.50.300">
    <property type="entry name" value="P-loop containing nucleotide triphosphate hydrolases"/>
    <property type="match status" value="1"/>
</dbReference>
<evidence type="ECO:0000256" key="2">
    <source>
        <dbReference type="ARBA" id="ARBA00022840"/>
    </source>
</evidence>
<dbReference type="InterPro" id="IPR013641">
    <property type="entry name" value="KTI12/PSTK"/>
</dbReference>
<dbReference type="GO" id="GO:0005524">
    <property type="term" value="F:ATP binding"/>
    <property type="evidence" value="ECO:0007669"/>
    <property type="project" value="UniProtKB-KW"/>
</dbReference>
<gene>
    <name evidence="4" type="ORF">BJ322DRAFT_996723</name>
</gene>
<dbReference type="Proteomes" id="UP000736335">
    <property type="component" value="Unassembled WGS sequence"/>
</dbReference>
<dbReference type="InterPro" id="IPR027417">
    <property type="entry name" value="P-loop_NTPase"/>
</dbReference>
<comment type="similarity">
    <text evidence="3">Belongs to the KTI12 family.</text>
</comment>
<keyword evidence="1" id="KW-0547">Nucleotide-binding</keyword>
<organism evidence="4 5">
    <name type="scientific">Thelephora terrestris</name>
    <dbReference type="NCBI Taxonomy" id="56493"/>
    <lineage>
        <taxon>Eukaryota</taxon>
        <taxon>Fungi</taxon>
        <taxon>Dikarya</taxon>
        <taxon>Basidiomycota</taxon>
        <taxon>Agaricomycotina</taxon>
        <taxon>Agaricomycetes</taxon>
        <taxon>Thelephorales</taxon>
        <taxon>Thelephoraceae</taxon>
        <taxon>Thelephora</taxon>
    </lineage>
</organism>
<dbReference type="PANTHER" id="PTHR12435">
    <property type="match status" value="1"/>
</dbReference>
<evidence type="ECO:0000313" key="4">
    <source>
        <dbReference type="EMBL" id="KAF9793298.1"/>
    </source>
</evidence>
<accession>A0A9P6HSC7</accession>
<protein>
    <submittedName>
        <fullName evidence="4">Chromatin associated protein KTI12</fullName>
    </submittedName>
</protein>
<name>A0A9P6HSC7_9AGAM</name>
<comment type="caution">
    <text evidence="4">The sequence shown here is derived from an EMBL/GenBank/DDBJ whole genome shotgun (WGS) entry which is preliminary data.</text>
</comment>
<reference evidence="4" key="2">
    <citation type="submission" date="2020-11" db="EMBL/GenBank/DDBJ databases">
        <authorList>
            <consortium name="DOE Joint Genome Institute"/>
            <person name="Kuo A."/>
            <person name="Miyauchi S."/>
            <person name="Kiss E."/>
            <person name="Drula E."/>
            <person name="Kohler A."/>
            <person name="Sanchez-Garcia M."/>
            <person name="Andreopoulos B."/>
            <person name="Barry K.W."/>
            <person name="Bonito G."/>
            <person name="Buee M."/>
            <person name="Carver A."/>
            <person name="Chen C."/>
            <person name="Cichocki N."/>
            <person name="Clum A."/>
            <person name="Culley D."/>
            <person name="Crous P.W."/>
            <person name="Fauchery L."/>
            <person name="Girlanda M."/>
            <person name="Hayes R."/>
            <person name="Keri Z."/>
            <person name="Labutti K."/>
            <person name="Lipzen A."/>
            <person name="Lombard V."/>
            <person name="Magnuson J."/>
            <person name="Maillard F."/>
            <person name="Morin E."/>
            <person name="Murat C."/>
            <person name="Nolan M."/>
            <person name="Ohm R."/>
            <person name="Pangilinan J."/>
            <person name="Pereira M."/>
            <person name="Perotto S."/>
            <person name="Peter M."/>
            <person name="Riley R."/>
            <person name="Sitrit Y."/>
            <person name="Stielow B."/>
            <person name="Szollosi G."/>
            <person name="Zifcakova L."/>
            <person name="Stursova M."/>
            <person name="Spatafora J.W."/>
            <person name="Tedersoo L."/>
            <person name="Vaario L.-M."/>
            <person name="Yamada A."/>
            <person name="Yan M."/>
            <person name="Wang P."/>
            <person name="Xu J."/>
            <person name="Bruns T."/>
            <person name="Baldrian P."/>
            <person name="Vilgalys R."/>
            <person name="Henrissat B."/>
            <person name="Grigoriev I.V."/>
            <person name="Hibbett D."/>
            <person name="Nagy L.G."/>
            <person name="Martin F.M."/>
        </authorList>
    </citation>
    <scope>NUCLEOTIDE SEQUENCE</scope>
    <source>
        <strain evidence="4">UH-Tt-Lm1</strain>
    </source>
</reference>
<dbReference type="AlphaFoldDB" id="A0A9P6HSC7"/>
<sequence length="308" mass="34344">MALITVTGYPCSGKSRRAQQLKEYLESKLVNPEYGGPTLNVLVLSDDSLNISRGVYDDSRLEKPARGTLLSAMQRHMGQDTILIMDSLNYIKGFRYQMYCAAREMKIRVCTIYVVAKPELCREWNSGREERSIKYSAETYEPSDLLDNLLQRYEEPSSMVRWDSPLFTIPWTDESPPNDDIWKAVTEGLVKPPNVGTQSVPKAPSDTLHILEHTATAIVSAIMAHQSASQGLSLGGSTALNVSPGLNVSINLPVRSLTLSEVQRYKRSFVTVHKKAMTIGTVEKGAVDLTEDAVARKFVEYLEENLKP</sequence>
<dbReference type="EMBL" id="WIUZ02000001">
    <property type="protein sequence ID" value="KAF9793298.1"/>
    <property type="molecule type" value="Genomic_DNA"/>
</dbReference>
<evidence type="ECO:0000256" key="3">
    <source>
        <dbReference type="ARBA" id="ARBA00025768"/>
    </source>
</evidence>
<dbReference type="OrthoDB" id="9972657at2759"/>